<gene>
    <name evidence="1" type="ORF">MNBD_ALPHA04-204</name>
</gene>
<protein>
    <submittedName>
        <fullName evidence="1">Uncharacterized protein</fullName>
    </submittedName>
</protein>
<dbReference type="EMBL" id="UOEF01000374">
    <property type="protein sequence ID" value="VAW03442.1"/>
    <property type="molecule type" value="Genomic_DNA"/>
</dbReference>
<proteinExistence type="predicted"/>
<organism evidence="1">
    <name type="scientific">hydrothermal vent metagenome</name>
    <dbReference type="NCBI Taxonomy" id="652676"/>
    <lineage>
        <taxon>unclassified sequences</taxon>
        <taxon>metagenomes</taxon>
        <taxon>ecological metagenomes</taxon>
    </lineage>
</organism>
<evidence type="ECO:0000313" key="1">
    <source>
        <dbReference type="EMBL" id="VAW03442.1"/>
    </source>
</evidence>
<accession>A0A3B0SMF4</accession>
<reference evidence="1" key="1">
    <citation type="submission" date="2018-06" db="EMBL/GenBank/DDBJ databases">
        <authorList>
            <person name="Zhirakovskaya E."/>
        </authorList>
    </citation>
    <scope>NUCLEOTIDE SEQUENCE</scope>
</reference>
<name>A0A3B0SMF4_9ZZZZ</name>
<dbReference type="AlphaFoldDB" id="A0A3B0SMF4"/>
<sequence>MDFTYTASPSPIRWQKATAFVEKIYMFAEVKGSLTIYVVEKIQTQKTGTRDARLPMSLLFHSLGREMRGTAYWSPLSPLIKTVLYKPLPGEHKIKRLGTPIPGRFRF</sequence>